<name>A0AAW1SDW9_9CHLO</name>
<reference evidence="2 3" key="1">
    <citation type="journal article" date="2024" name="Nat. Commun.">
        <title>Phylogenomics reveals the evolutionary origins of lichenization in chlorophyte algae.</title>
        <authorList>
            <person name="Puginier C."/>
            <person name="Libourel C."/>
            <person name="Otte J."/>
            <person name="Skaloud P."/>
            <person name="Haon M."/>
            <person name="Grisel S."/>
            <person name="Petersen M."/>
            <person name="Berrin J.G."/>
            <person name="Delaux P.M."/>
            <person name="Dal Grande F."/>
            <person name="Keller J."/>
        </authorList>
    </citation>
    <scope>NUCLEOTIDE SEQUENCE [LARGE SCALE GENOMIC DNA]</scope>
    <source>
        <strain evidence="2 3">SAG 2145</strain>
    </source>
</reference>
<feature type="domain" description="Fungal lipase-type" evidence="1">
    <location>
        <begin position="160"/>
        <end position="286"/>
    </location>
</feature>
<dbReference type="Proteomes" id="UP001438707">
    <property type="component" value="Unassembled WGS sequence"/>
</dbReference>
<comment type="caution">
    <text evidence="2">The sequence shown here is derived from an EMBL/GenBank/DDBJ whole genome shotgun (WGS) entry which is preliminary data.</text>
</comment>
<proteinExistence type="predicted"/>
<dbReference type="AlphaFoldDB" id="A0AAW1SDW9"/>
<dbReference type="CDD" id="cd00519">
    <property type="entry name" value="Lipase_3"/>
    <property type="match status" value="1"/>
</dbReference>
<evidence type="ECO:0000259" key="1">
    <source>
        <dbReference type="Pfam" id="PF01764"/>
    </source>
</evidence>
<keyword evidence="3" id="KW-1185">Reference proteome</keyword>
<evidence type="ECO:0000313" key="3">
    <source>
        <dbReference type="Proteomes" id="UP001438707"/>
    </source>
</evidence>
<dbReference type="PANTHER" id="PTHR45856">
    <property type="entry name" value="ALPHA/BETA-HYDROLASES SUPERFAMILY PROTEIN"/>
    <property type="match status" value="1"/>
</dbReference>
<dbReference type="SUPFAM" id="SSF53474">
    <property type="entry name" value="alpha/beta-Hydrolases"/>
    <property type="match status" value="1"/>
</dbReference>
<dbReference type="PANTHER" id="PTHR45856:SF25">
    <property type="entry name" value="FUNGAL LIPASE-LIKE DOMAIN-CONTAINING PROTEIN"/>
    <property type="match status" value="1"/>
</dbReference>
<dbReference type="InterPro" id="IPR029058">
    <property type="entry name" value="AB_hydrolase_fold"/>
</dbReference>
<dbReference type="Gene3D" id="3.40.50.1820">
    <property type="entry name" value="alpha/beta hydrolase"/>
    <property type="match status" value="1"/>
</dbReference>
<dbReference type="InterPro" id="IPR051218">
    <property type="entry name" value="Sec_MonoDiacylglyc_Lipase"/>
</dbReference>
<evidence type="ECO:0000313" key="2">
    <source>
        <dbReference type="EMBL" id="KAK9844680.1"/>
    </source>
</evidence>
<organism evidence="2 3">
    <name type="scientific">Apatococcus lobatus</name>
    <dbReference type="NCBI Taxonomy" id="904363"/>
    <lineage>
        <taxon>Eukaryota</taxon>
        <taxon>Viridiplantae</taxon>
        <taxon>Chlorophyta</taxon>
        <taxon>core chlorophytes</taxon>
        <taxon>Trebouxiophyceae</taxon>
        <taxon>Chlorellales</taxon>
        <taxon>Chlorellaceae</taxon>
        <taxon>Apatococcus</taxon>
    </lineage>
</organism>
<gene>
    <name evidence="2" type="ORF">WJX74_005467</name>
</gene>
<dbReference type="InterPro" id="IPR002921">
    <property type="entry name" value="Fungal_lipase-type"/>
</dbReference>
<accession>A0AAW1SDW9</accession>
<sequence length="358" mass="38503">MGVVIHDEITLPSGLKVKDSYAGFALNLISVTPTDDPSSPTGKAYLIQSPYNIWVSDATRQAGNDPLMVKQLAFKMGPESLTQGVYTVLYGQLCSQYTNYTNTDEYVDACWDDRRPDDPNVLTRHVGLVRSAATKPVCFSDTKTDCQGLVARLPLQNTAVVALRGTSSLADVVADCNVRLVPYGEGRVHAGFLDQATGVRDAVRLLLKDWLGEVRLVGHSLGTGVAAILALDAATERKDDAASPVSYVGFGTPRVGDAGWKAGFESLVTRALRVKNGRDPVSSVPYSTKALPYVEVGEYKHVGRQDPCPDKADLADIADHDVTTGYVAHCTQDAPSTVGFVPYVLGFLMNRLHRASVG</sequence>
<protein>
    <recommendedName>
        <fullName evidence="1">Fungal lipase-type domain-containing protein</fullName>
    </recommendedName>
</protein>
<dbReference type="GO" id="GO:0006629">
    <property type="term" value="P:lipid metabolic process"/>
    <property type="evidence" value="ECO:0007669"/>
    <property type="project" value="InterPro"/>
</dbReference>
<dbReference type="EMBL" id="JALJOS010000001">
    <property type="protein sequence ID" value="KAK9844680.1"/>
    <property type="molecule type" value="Genomic_DNA"/>
</dbReference>
<dbReference type="Pfam" id="PF01764">
    <property type="entry name" value="Lipase_3"/>
    <property type="match status" value="1"/>
</dbReference>